<proteinExistence type="predicted"/>
<evidence type="ECO:0000256" key="1">
    <source>
        <dbReference type="SAM" id="MobiDB-lite"/>
    </source>
</evidence>
<gene>
    <name evidence="2" type="ORF">BDK51DRAFT_48402</name>
</gene>
<protein>
    <submittedName>
        <fullName evidence="2">Uncharacterized protein</fullName>
    </submittedName>
</protein>
<feature type="region of interest" description="Disordered" evidence="1">
    <location>
        <begin position="1"/>
        <end position="53"/>
    </location>
</feature>
<accession>A0A4P9VTN9</accession>
<reference evidence="3" key="1">
    <citation type="journal article" date="2018" name="Nat. Microbiol.">
        <title>Leveraging single-cell genomics to expand the fungal tree of life.</title>
        <authorList>
            <person name="Ahrendt S.R."/>
            <person name="Quandt C.A."/>
            <person name="Ciobanu D."/>
            <person name="Clum A."/>
            <person name="Salamov A."/>
            <person name="Andreopoulos B."/>
            <person name="Cheng J.F."/>
            <person name="Woyke T."/>
            <person name="Pelin A."/>
            <person name="Henrissat B."/>
            <person name="Reynolds N.K."/>
            <person name="Benny G.L."/>
            <person name="Smith M.E."/>
            <person name="James T.Y."/>
            <person name="Grigoriev I.V."/>
        </authorList>
    </citation>
    <scope>NUCLEOTIDE SEQUENCE [LARGE SCALE GENOMIC DNA]</scope>
</reference>
<feature type="compositionally biased region" description="Polar residues" evidence="1">
    <location>
        <begin position="186"/>
        <end position="201"/>
    </location>
</feature>
<evidence type="ECO:0000313" key="2">
    <source>
        <dbReference type="EMBL" id="RKO82899.1"/>
    </source>
</evidence>
<dbReference type="Proteomes" id="UP000269721">
    <property type="component" value="Unassembled WGS sequence"/>
</dbReference>
<keyword evidence="3" id="KW-1185">Reference proteome</keyword>
<evidence type="ECO:0000313" key="3">
    <source>
        <dbReference type="Proteomes" id="UP000269721"/>
    </source>
</evidence>
<feature type="region of interest" description="Disordered" evidence="1">
    <location>
        <begin position="185"/>
        <end position="225"/>
    </location>
</feature>
<sequence>MCASKDAKHLRKMEKAEGKEMRKEAKEIRREERKERKEIRREEKRERKDMRREWIGSKQGGGVMDAEPSRRHSAFFVRYQWALCFVQSKHAGPGLLLFCTGSLGMEHADESADEAACSGVPHRTAVRHQIPGISSLLPTVNSIIPSYSTPPLDPMPWTMILRHVSGGSSVQSSEHQEFKPVHSHFQKQNIPKPNHPNTQRTCYPPPLPPATAPDGHGQTTPAASSPRFYLPAEVSNLTATFSSMPVAFTTAMQTSSARPK</sequence>
<name>A0A4P9VTN9_9FUNG</name>
<organism evidence="2 3">
    <name type="scientific">Blyttiomyces helicus</name>
    <dbReference type="NCBI Taxonomy" id="388810"/>
    <lineage>
        <taxon>Eukaryota</taxon>
        <taxon>Fungi</taxon>
        <taxon>Fungi incertae sedis</taxon>
        <taxon>Chytridiomycota</taxon>
        <taxon>Chytridiomycota incertae sedis</taxon>
        <taxon>Chytridiomycetes</taxon>
        <taxon>Chytridiomycetes incertae sedis</taxon>
        <taxon>Blyttiomyces</taxon>
    </lineage>
</organism>
<dbReference type="EMBL" id="ML001936">
    <property type="protein sequence ID" value="RKO82899.1"/>
    <property type="molecule type" value="Genomic_DNA"/>
</dbReference>
<dbReference type="AlphaFoldDB" id="A0A4P9VTN9"/>
<feature type="compositionally biased region" description="Basic and acidic residues" evidence="1">
    <location>
        <begin position="13"/>
        <end position="53"/>
    </location>
</feature>